<name>A0A098S9S0_9BACT</name>
<sequence>MGIDTWQFTQVALGPAYQYRYPVWKGGVEAAFSLPVSSLVVRPNYAFDPSLPDETNYYFGYLRTGTQLVAFPKLFNPRFRAGYVLPLEDAKSVGAYYNMEWLSYPDPRPLRVFTHGVDLVYFF</sequence>
<comment type="caution">
    <text evidence="1">The sequence shown here is derived from an EMBL/GenBank/DDBJ whole genome shotgun (WGS) entry which is preliminary data.</text>
</comment>
<dbReference type="AlphaFoldDB" id="A0A098S9S0"/>
<dbReference type="RefSeq" id="WP_044217442.1">
    <property type="nucleotide sequence ID" value="NZ_JBKAGJ010000001.1"/>
</dbReference>
<dbReference type="EMBL" id="JPOS01000014">
    <property type="protein sequence ID" value="KGE88866.1"/>
    <property type="molecule type" value="Genomic_DNA"/>
</dbReference>
<evidence type="ECO:0000313" key="2">
    <source>
        <dbReference type="Proteomes" id="UP000029736"/>
    </source>
</evidence>
<keyword evidence="2" id="KW-1185">Reference proteome</keyword>
<gene>
    <name evidence="1" type="ORF">IX84_06040</name>
</gene>
<dbReference type="Proteomes" id="UP000029736">
    <property type="component" value="Unassembled WGS sequence"/>
</dbReference>
<accession>A0A098S9S0</accession>
<proteinExistence type="predicted"/>
<protein>
    <recommendedName>
        <fullName evidence="3">TonB-dependent receptor-like beta-barrel domain-containing protein</fullName>
    </recommendedName>
</protein>
<organism evidence="1 2">
    <name type="scientific">Phaeodactylibacter xiamenensis</name>
    <dbReference type="NCBI Taxonomy" id="1524460"/>
    <lineage>
        <taxon>Bacteria</taxon>
        <taxon>Pseudomonadati</taxon>
        <taxon>Bacteroidota</taxon>
        <taxon>Saprospiria</taxon>
        <taxon>Saprospirales</taxon>
        <taxon>Haliscomenobacteraceae</taxon>
        <taxon>Phaeodactylibacter</taxon>
    </lineage>
</organism>
<dbReference type="OrthoDB" id="892872at2"/>
<evidence type="ECO:0000313" key="1">
    <source>
        <dbReference type="EMBL" id="KGE88866.1"/>
    </source>
</evidence>
<reference evidence="1 2" key="1">
    <citation type="journal article" date="2014" name="Int. J. Syst. Evol. Microbiol.">
        <title>Phaeodactylibacter xiamenensis gen. nov., sp. nov., a member of the family Saprospiraceae isolated from the marine alga Phaeodactylum tricornutum.</title>
        <authorList>
            <person name="Chen Z.Jr."/>
            <person name="Lei X."/>
            <person name="Lai Q."/>
            <person name="Li Y."/>
            <person name="Zhang B."/>
            <person name="Zhang J."/>
            <person name="Zhang H."/>
            <person name="Yang L."/>
            <person name="Zheng W."/>
            <person name="Tian Y."/>
            <person name="Yu Z."/>
            <person name="Xu H.Jr."/>
            <person name="Zheng T."/>
        </authorList>
    </citation>
    <scope>NUCLEOTIDE SEQUENCE [LARGE SCALE GENOMIC DNA]</scope>
    <source>
        <strain evidence="1 2">KD52</strain>
    </source>
</reference>
<evidence type="ECO:0008006" key="3">
    <source>
        <dbReference type="Google" id="ProtNLM"/>
    </source>
</evidence>